<gene>
    <name evidence="2" type="ORF">JAAARDRAFT_28510</name>
</gene>
<reference evidence="3" key="1">
    <citation type="journal article" date="2014" name="Proc. Natl. Acad. Sci. U.S.A.">
        <title>Extensive sampling of basidiomycete genomes demonstrates inadequacy of the white-rot/brown-rot paradigm for wood decay fungi.</title>
        <authorList>
            <person name="Riley R."/>
            <person name="Salamov A.A."/>
            <person name="Brown D.W."/>
            <person name="Nagy L.G."/>
            <person name="Floudas D."/>
            <person name="Held B.W."/>
            <person name="Levasseur A."/>
            <person name="Lombard V."/>
            <person name="Morin E."/>
            <person name="Otillar R."/>
            <person name="Lindquist E.A."/>
            <person name="Sun H."/>
            <person name="LaButti K.M."/>
            <person name="Schmutz J."/>
            <person name="Jabbour D."/>
            <person name="Luo H."/>
            <person name="Baker S.E."/>
            <person name="Pisabarro A.G."/>
            <person name="Walton J.D."/>
            <person name="Blanchette R.A."/>
            <person name="Henrissat B."/>
            <person name="Martin F."/>
            <person name="Cullen D."/>
            <person name="Hibbett D.S."/>
            <person name="Grigoriev I.V."/>
        </authorList>
    </citation>
    <scope>NUCLEOTIDE SEQUENCE [LARGE SCALE GENOMIC DNA]</scope>
    <source>
        <strain evidence="3">MUCL 33604</strain>
    </source>
</reference>
<feature type="compositionally biased region" description="Low complexity" evidence="1">
    <location>
        <begin position="1"/>
        <end position="27"/>
    </location>
</feature>
<sequence length="320" mass="34509">MHSPSILTSTSSPVSPTKRSSSRSSVSYDEKPTAFVFTSSRYPSSSSPHFTFPSGSPRKPTLSPRQLQTHSQDAVDLRPSFTSNEVPAMLHSPPGFIPLSTSRSRSSSDSRSSTSSNRSSISEIYFPNLPAIPSPPTTPPSPEVTEAYSTVRPRTPDLTPKNSFDLRRLDLTTMLPSPISTSSSSSNIPTPSWETERPSYPLPTPNLGVIDLPVRTPPTPTTPPQTTHHSTHSPNHPAHPPNQHSATRTAHTSHRNLSLTELCDFFGFGLNGTSKPLPTNPHSASLPSAADFLHLPSPNTTPTSHSLRRTLSSADSQRSA</sequence>
<feature type="compositionally biased region" description="Pro residues" evidence="1">
    <location>
        <begin position="130"/>
        <end position="142"/>
    </location>
</feature>
<keyword evidence="3" id="KW-1185">Reference proteome</keyword>
<dbReference type="EMBL" id="KL197709">
    <property type="protein sequence ID" value="KDQ64864.1"/>
    <property type="molecule type" value="Genomic_DNA"/>
</dbReference>
<evidence type="ECO:0000313" key="3">
    <source>
        <dbReference type="Proteomes" id="UP000027265"/>
    </source>
</evidence>
<feature type="region of interest" description="Disordered" evidence="1">
    <location>
        <begin position="1"/>
        <end position="202"/>
    </location>
</feature>
<feature type="region of interest" description="Disordered" evidence="1">
    <location>
        <begin position="278"/>
        <end position="320"/>
    </location>
</feature>
<feature type="compositionally biased region" description="Polar residues" evidence="1">
    <location>
        <begin position="297"/>
        <end position="320"/>
    </location>
</feature>
<dbReference type="Proteomes" id="UP000027265">
    <property type="component" value="Unassembled WGS sequence"/>
</dbReference>
<feature type="region of interest" description="Disordered" evidence="1">
    <location>
        <begin position="214"/>
        <end position="253"/>
    </location>
</feature>
<dbReference type="PRINTS" id="PR01217">
    <property type="entry name" value="PRICHEXTENSN"/>
</dbReference>
<feature type="compositionally biased region" description="Low complexity" evidence="1">
    <location>
        <begin position="224"/>
        <end position="246"/>
    </location>
</feature>
<proteinExistence type="predicted"/>
<dbReference type="InParanoid" id="A0A067QD12"/>
<evidence type="ECO:0000256" key="1">
    <source>
        <dbReference type="SAM" id="MobiDB-lite"/>
    </source>
</evidence>
<feature type="compositionally biased region" description="Polar residues" evidence="1">
    <location>
        <begin position="63"/>
        <end position="72"/>
    </location>
</feature>
<dbReference type="HOGENOM" id="CLU_868960_0_0_1"/>
<feature type="compositionally biased region" description="Low complexity" evidence="1">
    <location>
        <begin position="100"/>
        <end position="122"/>
    </location>
</feature>
<protein>
    <submittedName>
        <fullName evidence="2">Uncharacterized protein</fullName>
    </submittedName>
</protein>
<feature type="compositionally biased region" description="Low complexity" evidence="1">
    <location>
        <begin position="39"/>
        <end position="57"/>
    </location>
</feature>
<feature type="compositionally biased region" description="Low complexity" evidence="1">
    <location>
        <begin position="176"/>
        <end position="192"/>
    </location>
</feature>
<accession>A0A067QD12</accession>
<dbReference type="AlphaFoldDB" id="A0A067QD12"/>
<organism evidence="2 3">
    <name type="scientific">Jaapia argillacea MUCL 33604</name>
    <dbReference type="NCBI Taxonomy" id="933084"/>
    <lineage>
        <taxon>Eukaryota</taxon>
        <taxon>Fungi</taxon>
        <taxon>Dikarya</taxon>
        <taxon>Basidiomycota</taxon>
        <taxon>Agaricomycotina</taxon>
        <taxon>Agaricomycetes</taxon>
        <taxon>Agaricomycetidae</taxon>
        <taxon>Jaapiales</taxon>
        <taxon>Jaapiaceae</taxon>
        <taxon>Jaapia</taxon>
    </lineage>
</organism>
<name>A0A067QD12_9AGAM</name>
<evidence type="ECO:0000313" key="2">
    <source>
        <dbReference type="EMBL" id="KDQ64864.1"/>
    </source>
</evidence>